<dbReference type="RefSeq" id="WP_142894882.1">
    <property type="nucleotide sequence ID" value="NZ_ML660052.1"/>
</dbReference>
<dbReference type="InterPro" id="IPR027417">
    <property type="entry name" value="P-loop_NTPase"/>
</dbReference>
<name>A0A545U2D8_9PROT</name>
<evidence type="ECO:0000313" key="2">
    <source>
        <dbReference type="Proteomes" id="UP000315252"/>
    </source>
</evidence>
<dbReference type="AlphaFoldDB" id="A0A545U2D8"/>
<accession>A0A545U2D8</accession>
<dbReference type="OrthoDB" id="7866425at2"/>
<keyword evidence="2" id="KW-1185">Reference proteome</keyword>
<evidence type="ECO:0000313" key="1">
    <source>
        <dbReference type="EMBL" id="TQV83645.1"/>
    </source>
</evidence>
<comment type="caution">
    <text evidence="1">The sequence shown here is derived from an EMBL/GenBank/DDBJ whole genome shotgun (WGS) entry which is preliminary data.</text>
</comment>
<reference evidence="1 2" key="1">
    <citation type="submission" date="2019-06" db="EMBL/GenBank/DDBJ databases">
        <title>Whole genome sequence for Rhodospirillaceae sp. R148.</title>
        <authorList>
            <person name="Wang G."/>
        </authorList>
    </citation>
    <scope>NUCLEOTIDE SEQUENCE [LARGE SCALE GENOMIC DNA]</scope>
    <source>
        <strain evidence="1 2">R148</strain>
    </source>
</reference>
<dbReference type="Proteomes" id="UP000315252">
    <property type="component" value="Unassembled WGS sequence"/>
</dbReference>
<protein>
    <recommendedName>
        <fullName evidence="3">Sulfotransferase family protein</fullName>
    </recommendedName>
</protein>
<dbReference type="Gene3D" id="3.40.50.300">
    <property type="entry name" value="P-loop containing nucleotide triphosphate hydrolases"/>
    <property type="match status" value="1"/>
</dbReference>
<sequence length="357" mass="40889">MLIVHIGLGKTATTTLQRSVFPKLKDIVADLSYNKPEVMYLCRKHHLYGLSADENSRLRALLSEAETTLISDESLVNWNPRLWEKAANRNLELFGPDARIVITIRKPLEYLTSVYQQMVHQGNVKDAAEFFVASQTYDRLEPVTQGMRLEYFDVDAFSLERLHEVYKSRFRHVTVVPLSKISEFSFLAEPLHLSGGSVSELRRQFETAPRVNVAYSSLAMKLTFARERIFGVFGAKTAGSNDRAGYFWCRHYFGDEKPGQKKTAVLYRDLPFSQKLAQFPARVFGRMGWRRFDLTWRSFMQKVVNNYLPYRKYALPADVPIPEAVLRANENYFKTCESGSERAETASRTAQPVAAAD</sequence>
<evidence type="ECO:0008006" key="3">
    <source>
        <dbReference type="Google" id="ProtNLM"/>
    </source>
</evidence>
<proteinExistence type="predicted"/>
<dbReference type="EMBL" id="VHSH01000001">
    <property type="protein sequence ID" value="TQV83645.1"/>
    <property type="molecule type" value="Genomic_DNA"/>
</dbReference>
<dbReference type="SUPFAM" id="SSF52540">
    <property type="entry name" value="P-loop containing nucleoside triphosphate hydrolases"/>
    <property type="match status" value="1"/>
</dbReference>
<organism evidence="1 2">
    <name type="scientific">Denitrobaculum tricleocarpae</name>
    <dbReference type="NCBI Taxonomy" id="2591009"/>
    <lineage>
        <taxon>Bacteria</taxon>
        <taxon>Pseudomonadati</taxon>
        <taxon>Pseudomonadota</taxon>
        <taxon>Alphaproteobacteria</taxon>
        <taxon>Rhodospirillales</taxon>
        <taxon>Rhodospirillaceae</taxon>
        <taxon>Denitrobaculum</taxon>
    </lineage>
</organism>
<gene>
    <name evidence="1" type="ORF">FKG95_03385</name>
</gene>